<dbReference type="EMBL" id="FN653043">
    <property type="protein sequence ID" value="CBY09610.1"/>
    <property type="molecule type" value="Genomic_DNA"/>
</dbReference>
<dbReference type="Proteomes" id="UP000001307">
    <property type="component" value="Unassembled WGS sequence"/>
</dbReference>
<protein>
    <submittedName>
        <fullName evidence="2">Uncharacterized protein</fullName>
    </submittedName>
</protein>
<organism evidence="2 3">
    <name type="scientific">Oikopleura dioica</name>
    <name type="common">Tunicate</name>
    <dbReference type="NCBI Taxonomy" id="34765"/>
    <lineage>
        <taxon>Eukaryota</taxon>
        <taxon>Metazoa</taxon>
        <taxon>Chordata</taxon>
        <taxon>Tunicata</taxon>
        <taxon>Appendicularia</taxon>
        <taxon>Copelata</taxon>
        <taxon>Oikopleuridae</taxon>
        <taxon>Oikopleura</taxon>
    </lineage>
</organism>
<evidence type="ECO:0000313" key="2">
    <source>
        <dbReference type="EMBL" id="CBY09610.1"/>
    </source>
</evidence>
<proteinExistence type="predicted"/>
<dbReference type="InParanoid" id="E4XEW4"/>
<name>E4XEW4_OIKDI</name>
<feature type="compositionally biased region" description="Polar residues" evidence="1">
    <location>
        <begin position="1"/>
        <end position="16"/>
    </location>
</feature>
<evidence type="ECO:0000256" key="1">
    <source>
        <dbReference type="SAM" id="MobiDB-lite"/>
    </source>
</evidence>
<keyword evidence="3" id="KW-1185">Reference proteome</keyword>
<gene>
    <name evidence="2" type="ORF">GSOID_T00008730001</name>
</gene>
<sequence length="270" mass="31079">MSTQKPQSKQQVQSEPLTGEEEPAGFGVVKTRSKKTDHSAITYNIFLSCQTGVSEGDWQRTITKERFHDILEGVERVLKAADFCCIFGEPIEITDPDITRYCRVTYRDCFLRPGREFYPTARKLREKIFLSRYYLLREFEGLTIKRDEYSDIPEARESALRFKQFMKCCTPGKINLIKALETLRQLADKKEKLPKSALEACKRLEGALLFLEPPVIPIPIAVFHPDILQNSIIGFLLDLIFRPVEEKLLKVTQQVSCITECFYGQKATLK</sequence>
<dbReference type="AlphaFoldDB" id="E4XEW4"/>
<evidence type="ECO:0000313" key="3">
    <source>
        <dbReference type="Proteomes" id="UP000001307"/>
    </source>
</evidence>
<reference evidence="2 3" key="1">
    <citation type="journal article" date="2010" name="Science">
        <title>Plasticity of animal genome architecture unmasked by rapid evolution of a pelagic tunicate.</title>
        <authorList>
            <person name="Denoeud F."/>
            <person name="Henriet S."/>
            <person name="Mungpakdee S."/>
            <person name="Aury J.M."/>
            <person name="Da Silva C."/>
            <person name="Brinkmann H."/>
            <person name="Mikhaleva J."/>
            <person name="Olsen L.C."/>
            <person name="Jubin C."/>
            <person name="Canestro C."/>
            <person name="Bouquet J.M."/>
            <person name="Danks G."/>
            <person name="Poulain J."/>
            <person name="Campsteijn C."/>
            <person name="Adamski M."/>
            <person name="Cross I."/>
            <person name="Yadetie F."/>
            <person name="Muffato M."/>
            <person name="Louis A."/>
            <person name="Butcher S."/>
            <person name="Tsagkogeorga G."/>
            <person name="Konrad A."/>
            <person name="Singh S."/>
            <person name="Jensen M.F."/>
            <person name="Cong E.H."/>
            <person name="Eikeseth-Otteraa H."/>
            <person name="Noel B."/>
            <person name="Anthouard V."/>
            <person name="Porcel B.M."/>
            <person name="Kachouri-Lafond R."/>
            <person name="Nishino A."/>
            <person name="Ugolini M."/>
            <person name="Chourrout P."/>
            <person name="Nishida H."/>
            <person name="Aasland R."/>
            <person name="Huzurbazar S."/>
            <person name="Westhof E."/>
            <person name="Delsuc F."/>
            <person name="Lehrach H."/>
            <person name="Reinhardt R."/>
            <person name="Weissenbach J."/>
            <person name="Roy S.W."/>
            <person name="Artiguenave F."/>
            <person name="Postlethwait J.H."/>
            <person name="Manak J.R."/>
            <person name="Thompson E.M."/>
            <person name="Jaillon O."/>
            <person name="Du Pasquier L."/>
            <person name="Boudinot P."/>
            <person name="Liberles D.A."/>
            <person name="Volff J.N."/>
            <person name="Philippe H."/>
            <person name="Lenhard B."/>
            <person name="Roest Crollius H."/>
            <person name="Wincker P."/>
            <person name="Chourrout D."/>
        </authorList>
    </citation>
    <scope>NUCLEOTIDE SEQUENCE [LARGE SCALE GENOMIC DNA]</scope>
</reference>
<feature type="region of interest" description="Disordered" evidence="1">
    <location>
        <begin position="1"/>
        <end position="27"/>
    </location>
</feature>
<accession>E4XEW4</accession>